<dbReference type="KEGG" id="pum:HGP31_11830"/>
<dbReference type="Pfam" id="PF03592">
    <property type="entry name" value="Terminase_2"/>
    <property type="match status" value="1"/>
</dbReference>
<evidence type="ECO:0000313" key="1">
    <source>
        <dbReference type="EMBL" id="QJC78969.1"/>
    </source>
</evidence>
<organism evidence="1 2">
    <name type="scientific">Pseudomonas umsongensis</name>
    <dbReference type="NCBI Taxonomy" id="198618"/>
    <lineage>
        <taxon>Bacteria</taxon>
        <taxon>Pseudomonadati</taxon>
        <taxon>Pseudomonadota</taxon>
        <taxon>Gammaproteobacteria</taxon>
        <taxon>Pseudomonadales</taxon>
        <taxon>Pseudomonadaceae</taxon>
        <taxon>Pseudomonas</taxon>
    </lineage>
</organism>
<dbReference type="Gene3D" id="1.10.10.1400">
    <property type="entry name" value="Terminase, small subunit, N-terminal DNA-binding domain, HTH motif"/>
    <property type="match status" value="1"/>
</dbReference>
<name>A0AAE6ZVM9_9PSED</name>
<dbReference type="InterPro" id="IPR005335">
    <property type="entry name" value="Terminase_ssu"/>
</dbReference>
<dbReference type="GO" id="GO:0051276">
    <property type="term" value="P:chromosome organization"/>
    <property type="evidence" value="ECO:0007669"/>
    <property type="project" value="InterPro"/>
</dbReference>
<evidence type="ECO:0000313" key="2">
    <source>
        <dbReference type="Proteomes" id="UP000501367"/>
    </source>
</evidence>
<dbReference type="GeneID" id="72194274"/>
<dbReference type="InterPro" id="IPR038713">
    <property type="entry name" value="Terminase_Gp1_N_sf"/>
</dbReference>
<dbReference type="AlphaFoldDB" id="A0AAE6ZVM9"/>
<dbReference type="Proteomes" id="UP000501367">
    <property type="component" value="Chromosome"/>
</dbReference>
<accession>A0AAE6ZVM9</accession>
<dbReference type="EMBL" id="CP051487">
    <property type="protein sequence ID" value="QJC78969.1"/>
    <property type="molecule type" value="Genomic_DNA"/>
</dbReference>
<sequence>MERPRKRRFTDKMEAFCLVYMETNNASEAYRRSYNVTNMADKTAARESWIVLQKPQVQARIAELREAVMDRHQITVDTLLAELEEARTAALAAETPQTSAAVSATMGKAKLLGLDKKIVEITGKNGGAIETKSRVTVDKKTLESVLDRL</sequence>
<proteinExistence type="predicted"/>
<dbReference type="RefSeq" id="WP_168757794.1">
    <property type="nucleotide sequence ID" value="NZ_CP051487.1"/>
</dbReference>
<reference evidence="1 2" key="1">
    <citation type="submission" date="2020-04" db="EMBL/GenBank/DDBJ databases">
        <authorList>
            <person name="Yao Y."/>
            <person name="He Z."/>
        </authorList>
    </citation>
    <scope>NUCLEOTIDE SEQUENCE [LARGE SCALE GENOMIC DNA]</scope>
    <source>
        <strain evidence="1 2">CY-1</strain>
    </source>
</reference>
<protein>
    <submittedName>
        <fullName evidence="1">Terminase small subunit</fullName>
    </submittedName>
</protein>
<gene>
    <name evidence="1" type="ORF">HGP31_11830</name>
</gene>